<dbReference type="InterPro" id="IPR039425">
    <property type="entry name" value="RNA_pol_sigma-70-like"/>
</dbReference>
<dbReference type="InterPro" id="IPR014284">
    <property type="entry name" value="RNA_pol_sigma-70_dom"/>
</dbReference>
<comment type="similarity">
    <text evidence="1">Belongs to the sigma-70 factor family. ECF subfamily.</text>
</comment>
<evidence type="ECO:0000256" key="2">
    <source>
        <dbReference type="ARBA" id="ARBA00023015"/>
    </source>
</evidence>
<evidence type="ECO:0000313" key="7">
    <source>
        <dbReference type="EMBL" id="ATY31946.1"/>
    </source>
</evidence>
<dbReference type="Proteomes" id="UP000229081">
    <property type="component" value="Chromosome"/>
</dbReference>
<dbReference type="GO" id="GO:0016987">
    <property type="term" value="F:sigma factor activity"/>
    <property type="evidence" value="ECO:0007669"/>
    <property type="project" value="UniProtKB-KW"/>
</dbReference>
<organism evidence="7 8">
    <name type="scientific">Sphingomonas psychrotolerans</name>
    <dbReference type="NCBI Taxonomy" id="1327635"/>
    <lineage>
        <taxon>Bacteria</taxon>
        <taxon>Pseudomonadati</taxon>
        <taxon>Pseudomonadota</taxon>
        <taxon>Alphaproteobacteria</taxon>
        <taxon>Sphingomonadales</taxon>
        <taxon>Sphingomonadaceae</taxon>
        <taxon>Sphingomonas</taxon>
    </lineage>
</organism>
<proteinExistence type="inferred from homology"/>
<evidence type="ECO:0000256" key="4">
    <source>
        <dbReference type="ARBA" id="ARBA00023163"/>
    </source>
</evidence>
<dbReference type="InterPro" id="IPR013324">
    <property type="entry name" value="RNA_pol_sigma_r3/r4-like"/>
</dbReference>
<feature type="domain" description="RNA polymerase sigma-70 region 2" evidence="5">
    <location>
        <begin position="19"/>
        <end position="80"/>
    </location>
</feature>
<dbReference type="Gene3D" id="1.10.10.10">
    <property type="entry name" value="Winged helix-like DNA-binding domain superfamily/Winged helix DNA-binding domain"/>
    <property type="match status" value="1"/>
</dbReference>
<dbReference type="EMBL" id="CP024923">
    <property type="protein sequence ID" value="ATY31946.1"/>
    <property type="molecule type" value="Genomic_DNA"/>
</dbReference>
<dbReference type="SUPFAM" id="SSF88946">
    <property type="entry name" value="Sigma2 domain of RNA polymerase sigma factors"/>
    <property type="match status" value="1"/>
</dbReference>
<protein>
    <submittedName>
        <fullName evidence="7">RNA polymerase subunit sigma-24</fullName>
    </submittedName>
</protein>
<dbReference type="NCBIfam" id="TIGR02937">
    <property type="entry name" value="sigma70-ECF"/>
    <property type="match status" value="1"/>
</dbReference>
<keyword evidence="3" id="KW-0731">Sigma factor</keyword>
<sequence>MNGTDRERARWLLRNILPHEPALRGWLVRRVLPGLDADDIIQEAYTILAELETVDTIRYPRAYLFQVARSVITRHVRRTRIVPIHAVDDLERFDPPDDAASPEQHAIARDELRQLARALAAMPAKTREAFILRRVEGLPQREIAAQMGISENTVETHISRGIRFLIDWFGRGGKAPFRTSRQMEPEIAALDGRARNQSRH</sequence>
<dbReference type="AlphaFoldDB" id="A0A2K8MHD5"/>
<dbReference type="KEGG" id="sphc:CVN68_08155"/>
<dbReference type="Pfam" id="PF08281">
    <property type="entry name" value="Sigma70_r4_2"/>
    <property type="match status" value="1"/>
</dbReference>
<dbReference type="Gene3D" id="1.10.1740.10">
    <property type="match status" value="1"/>
</dbReference>
<reference evidence="7 8" key="1">
    <citation type="submission" date="2017-11" db="EMBL/GenBank/DDBJ databases">
        <title>Complete genome sequence of Sphingomonas sp. Strain Cra20, a psychrotolerant potential plant growth promoting rhizobacteria.</title>
        <authorList>
            <person name="Luo Y."/>
        </authorList>
    </citation>
    <scope>NUCLEOTIDE SEQUENCE [LARGE SCALE GENOMIC DNA]</scope>
    <source>
        <strain evidence="7 8">Cra20</strain>
    </source>
</reference>
<evidence type="ECO:0000259" key="5">
    <source>
        <dbReference type="Pfam" id="PF04542"/>
    </source>
</evidence>
<evidence type="ECO:0000256" key="3">
    <source>
        <dbReference type="ARBA" id="ARBA00023082"/>
    </source>
</evidence>
<dbReference type="GO" id="GO:0003677">
    <property type="term" value="F:DNA binding"/>
    <property type="evidence" value="ECO:0007669"/>
    <property type="project" value="InterPro"/>
</dbReference>
<name>A0A2K8MHD5_9SPHN</name>
<gene>
    <name evidence="7" type="ORF">CVN68_08155</name>
</gene>
<dbReference type="PANTHER" id="PTHR43133">
    <property type="entry name" value="RNA POLYMERASE ECF-TYPE SIGMA FACTO"/>
    <property type="match status" value="1"/>
</dbReference>
<dbReference type="OrthoDB" id="7268940at2"/>
<dbReference type="InterPro" id="IPR013325">
    <property type="entry name" value="RNA_pol_sigma_r2"/>
</dbReference>
<keyword evidence="8" id="KW-1185">Reference proteome</keyword>
<dbReference type="InterPro" id="IPR013249">
    <property type="entry name" value="RNA_pol_sigma70_r4_t2"/>
</dbReference>
<dbReference type="RefSeq" id="WP_100281755.1">
    <property type="nucleotide sequence ID" value="NZ_CP024923.1"/>
</dbReference>
<dbReference type="InterPro" id="IPR007627">
    <property type="entry name" value="RNA_pol_sigma70_r2"/>
</dbReference>
<accession>A0A2K8MHD5</accession>
<dbReference type="CDD" id="cd06171">
    <property type="entry name" value="Sigma70_r4"/>
    <property type="match status" value="1"/>
</dbReference>
<dbReference type="GO" id="GO:0006352">
    <property type="term" value="P:DNA-templated transcription initiation"/>
    <property type="evidence" value="ECO:0007669"/>
    <property type="project" value="InterPro"/>
</dbReference>
<evidence type="ECO:0000259" key="6">
    <source>
        <dbReference type="Pfam" id="PF08281"/>
    </source>
</evidence>
<keyword evidence="4" id="KW-0804">Transcription</keyword>
<feature type="domain" description="RNA polymerase sigma factor 70 region 4 type 2" evidence="6">
    <location>
        <begin position="113"/>
        <end position="165"/>
    </location>
</feature>
<dbReference type="SUPFAM" id="SSF88659">
    <property type="entry name" value="Sigma3 and sigma4 domains of RNA polymerase sigma factors"/>
    <property type="match status" value="1"/>
</dbReference>
<keyword evidence="2" id="KW-0805">Transcription regulation</keyword>
<dbReference type="InterPro" id="IPR036388">
    <property type="entry name" value="WH-like_DNA-bd_sf"/>
</dbReference>
<dbReference type="PANTHER" id="PTHR43133:SF63">
    <property type="entry name" value="RNA POLYMERASE SIGMA FACTOR FECI-RELATED"/>
    <property type="match status" value="1"/>
</dbReference>
<evidence type="ECO:0000313" key="8">
    <source>
        <dbReference type="Proteomes" id="UP000229081"/>
    </source>
</evidence>
<dbReference type="Pfam" id="PF04542">
    <property type="entry name" value="Sigma70_r2"/>
    <property type="match status" value="1"/>
</dbReference>
<evidence type="ECO:0000256" key="1">
    <source>
        <dbReference type="ARBA" id="ARBA00010641"/>
    </source>
</evidence>